<proteinExistence type="predicted"/>
<comment type="caution">
    <text evidence="1">The sequence shown here is derived from an EMBL/GenBank/DDBJ whole genome shotgun (WGS) entry which is preliminary data.</text>
</comment>
<keyword evidence="2" id="KW-1185">Reference proteome</keyword>
<keyword evidence="1" id="KW-0808">Transferase</keyword>
<reference evidence="1" key="1">
    <citation type="submission" date="2023-04" db="EMBL/GenBank/DDBJ databases">
        <title>Draft Genome sequencing of Naganishia species isolated from polar environments using Oxford Nanopore Technology.</title>
        <authorList>
            <person name="Leo P."/>
            <person name="Venkateswaran K."/>
        </authorList>
    </citation>
    <scope>NUCLEOTIDE SEQUENCE</scope>
    <source>
        <strain evidence="1">DBVPG 5303</strain>
    </source>
</reference>
<dbReference type="EMBL" id="JASBWV010000009">
    <property type="protein sequence ID" value="KAJ9124689.1"/>
    <property type="molecule type" value="Genomic_DNA"/>
</dbReference>
<protein>
    <submittedName>
        <fullName evidence="1">Mitogen-activated protein kinase cpk1</fullName>
    </submittedName>
</protein>
<name>A0ACC2XKX9_9TREE</name>
<evidence type="ECO:0000313" key="2">
    <source>
        <dbReference type="Proteomes" id="UP001234202"/>
    </source>
</evidence>
<organism evidence="1 2">
    <name type="scientific">Naganishia onofrii</name>
    <dbReference type="NCBI Taxonomy" id="1851511"/>
    <lineage>
        <taxon>Eukaryota</taxon>
        <taxon>Fungi</taxon>
        <taxon>Dikarya</taxon>
        <taxon>Basidiomycota</taxon>
        <taxon>Agaricomycotina</taxon>
        <taxon>Tremellomycetes</taxon>
        <taxon>Filobasidiales</taxon>
        <taxon>Filobasidiaceae</taxon>
        <taxon>Naganishia</taxon>
    </lineage>
</organism>
<accession>A0ACC2XKX9</accession>
<keyword evidence="1" id="KW-0418">Kinase</keyword>
<dbReference type="Proteomes" id="UP001234202">
    <property type="component" value="Unassembled WGS sequence"/>
</dbReference>
<evidence type="ECO:0000313" key="1">
    <source>
        <dbReference type="EMBL" id="KAJ9124689.1"/>
    </source>
</evidence>
<gene>
    <name evidence="1" type="primary">CPK1</name>
    <name evidence="1" type="ORF">QFC24_003056</name>
</gene>
<sequence>MEHFNVAPYYKCIDVIGEGAYGVVVSAIHQPSGTKVAIKRITPFDHAMFCTRTLREIKLLRHFRHENIIAILDIIRPQNYEDFKEVYLIQELMETDLHRVIRTQELSDDHCQYFIYQVRIHPSLNFPLSSSSSQIALPHPVPHHISPILDTQTVRGLKALHTAEILHRDLKPSNLLLNANCDLKICDFGLARSAAHPPPDASGGQGQAYMTEYVATRWYRAPEVMLCKYRIPATTPYWQFGLPDCGSVDGDAMCAVVSAV</sequence>